<evidence type="ECO:0000313" key="3">
    <source>
        <dbReference type="Proteomes" id="UP000026915"/>
    </source>
</evidence>
<feature type="transmembrane region" description="Helical" evidence="1">
    <location>
        <begin position="6"/>
        <end position="32"/>
    </location>
</feature>
<dbReference type="HOGENOM" id="CLU_1006152_0_0_1"/>
<organism evidence="2 3">
    <name type="scientific">Theobroma cacao</name>
    <name type="common">Cacao</name>
    <name type="synonym">Cocoa</name>
    <dbReference type="NCBI Taxonomy" id="3641"/>
    <lineage>
        <taxon>Eukaryota</taxon>
        <taxon>Viridiplantae</taxon>
        <taxon>Streptophyta</taxon>
        <taxon>Embryophyta</taxon>
        <taxon>Tracheophyta</taxon>
        <taxon>Spermatophyta</taxon>
        <taxon>Magnoliopsida</taxon>
        <taxon>eudicotyledons</taxon>
        <taxon>Gunneridae</taxon>
        <taxon>Pentapetalae</taxon>
        <taxon>rosids</taxon>
        <taxon>malvids</taxon>
        <taxon>Malvales</taxon>
        <taxon>Malvaceae</taxon>
        <taxon>Byttnerioideae</taxon>
        <taxon>Theobroma</taxon>
    </lineage>
</organism>
<keyword evidence="3" id="KW-1185">Reference proteome</keyword>
<keyword evidence="1" id="KW-1133">Transmembrane helix</keyword>
<evidence type="ECO:0000256" key="1">
    <source>
        <dbReference type="SAM" id="Phobius"/>
    </source>
</evidence>
<gene>
    <name evidence="2" type="ORF">TCM_007371</name>
</gene>
<keyword evidence="1" id="KW-0812">Transmembrane</keyword>
<sequence>MVTISGPLYTWFCAVLHFLIPLLCSVSGSAALGNSCLLERKMFSSAEKQFNLAKGDLPYAFSLLPQESCAVSIQGEPISSQAEENSPQPNPPHVNGSSATRLFKEIIRYAGLLACMGILFYGGYRRAVDISFTYPSPVLDTNSLTISNLNILNSKLVGVWDVNITFGHSFGDDAEVTFYDLFAGSIYYKQVNDTCAGNLLANVNAMTIYVQQKERTRVHLKFANTGWEADQPVMEEQVIQEIGKELENGVLHFSLEIDFQATFQKWGELWSGADHNRINRYCWDLMAGIDRPTGKGRLIDAKAVNCD</sequence>
<dbReference type="Gramene" id="EOX98664">
    <property type="protein sequence ID" value="EOX98664"/>
    <property type="gene ID" value="TCM_007371"/>
</dbReference>
<dbReference type="EMBL" id="CM001880">
    <property type="protein sequence ID" value="EOX98664.1"/>
    <property type="molecule type" value="Genomic_DNA"/>
</dbReference>
<proteinExistence type="predicted"/>
<feature type="transmembrane region" description="Helical" evidence="1">
    <location>
        <begin position="106"/>
        <end position="124"/>
    </location>
</feature>
<reference evidence="2 3" key="1">
    <citation type="journal article" date="2013" name="Genome Biol.">
        <title>The genome sequence of the most widely cultivated cacao type and its use to identify candidate genes regulating pod color.</title>
        <authorList>
            <person name="Motamayor J.C."/>
            <person name="Mockaitis K."/>
            <person name="Schmutz J."/>
            <person name="Haiminen N."/>
            <person name="Iii D.L."/>
            <person name="Cornejo O."/>
            <person name="Findley S.D."/>
            <person name="Zheng P."/>
            <person name="Utro F."/>
            <person name="Royaert S."/>
            <person name="Saski C."/>
            <person name="Jenkins J."/>
            <person name="Podicheti R."/>
            <person name="Zhao M."/>
            <person name="Scheffler B.E."/>
            <person name="Stack J.C."/>
            <person name="Feltus F.A."/>
            <person name="Mustiga G.M."/>
            <person name="Amores F."/>
            <person name="Phillips W."/>
            <person name="Marelli J.P."/>
            <person name="May G.D."/>
            <person name="Shapiro H."/>
            <person name="Ma J."/>
            <person name="Bustamante C.D."/>
            <person name="Schnell R.J."/>
            <person name="Main D."/>
            <person name="Gilbert D."/>
            <person name="Parida L."/>
            <person name="Kuhn D.N."/>
        </authorList>
    </citation>
    <scope>NUCLEOTIDE SEQUENCE [LARGE SCALE GENOMIC DNA]</scope>
    <source>
        <strain evidence="3">cv. Matina 1-6</strain>
    </source>
</reference>
<name>A0A061E0Z3_THECC</name>
<dbReference type="AlphaFoldDB" id="A0A061E0Z3"/>
<evidence type="ECO:0000313" key="2">
    <source>
        <dbReference type="EMBL" id="EOX98664.1"/>
    </source>
</evidence>
<accession>A0A061E0Z3</accession>
<dbReference type="InParanoid" id="A0A061E0Z3"/>
<dbReference type="Proteomes" id="UP000026915">
    <property type="component" value="Chromosome 2"/>
</dbReference>
<protein>
    <submittedName>
        <fullName evidence="2">Uncharacterized protein</fullName>
    </submittedName>
</protein>
<keyword evidence="1" id="KW-0472">Membrane</keyword>